<accession>A0A2G8RWY4</accession>
<protein>
    <submittedName>
        <fullName evidence="1">Uncharacterized protein</fullName>
    </submittedName>
</protein>
<gene>
    <name evidence="1" type="ORF">GSI_11748</name>
</gene>
<organism evidence="1 2">
    <name type="scientific">Ganoderma sinense ZZ0214-1</name>
    <dbReference type="NCBI Taxonomy" id="1077348"/>
    <lineage>
        <taxon>Eukaryota</taxon>
        <taxon>Fungi</taxon>
        <taxon>Dikarya</taxon>
        <taxon>Basidiomycota</taxon>
        <taxon>Agaricomycotina</taxon>
        <taxon>Agaricomycetes</taxon>
        <taxon>Polyporales</taxon>
        <taxon>Polyporaceae</taxon>
        <taxon>Ganoderma</taxon>
    </lineage>
</organism>
<proteinExistence type="predicted"/>
<name>A0A2G8RWY4_9APHY</name>
<dbReference type="Proteomes" id="UP000230002">
    <property type="component" value="Unassembled WGS sequence"/>
</dbReference>
<reference evidence="1 2" key="1">
    <citation type="journal article" date="2015" name="Sci. Rep.">
        <title>Chromosome-level genome map provides insights into diverse defense mechanisms in the medicinal fungus Ganoderma sinense.</title>
        <authorList>
            <person name="Zhu Y."/>
            <person name="Xu J."/>
            <person name="Sun C."/>
            <person name="Zhou S."/>
            <person name="Xu H."/>
            <person name="Nelson D.R."/>
            <person name="Qian J."/>
            <person name="Song J."/>
            <person name="Luo H."/>
            <person name="Xiang L."/>
            <person name="Li Y."/>
            <person name="Xu Z."/>
            <person name="Ji A."/>
            <person name="Wang L."/>
            <person name="Lu S."/>
            <person name="Hayward A."/>
            <person name="Sun W."/>
            <person name="Li X."/>
            <person name="Schwartz D.C."/>
            <person name="Wang Y."/>
            <person name="Chen S."/>
        </authorList>
    </citation>
    <scope>NUCLEOTIDE SEQUENCE [LARGE SCALE GENOMIC DNA]</scope>
    <source>
        <strain evidence="1 2">ZZ0214-1</strain>
    </source>
</reference>
<evidence type="ECO:0000313" key="2">
    <source>
        <dbReference type="Proteomes" id="UP000230002"/>
    </source>
</evidence>
<sequence length="142" mass="14865">MKLAMRMKRPAGPAIPQLTPPFEAPFLEEVGAWEPPVPLGVEAAPLEGTAPTPLSGICTGTKVAIEVYVAWATLVVVVPSMTPTTIPDAEQEAATAPPLAGVARAHPSEARMLRVAPPTTVFVDPISCTSVDPATRVTVWYG</sequence>
<dbReference type="AlphaFoldDB" id="A0A2G8RWY4"/>
<evidence type="ECO:0000313" key="1">
    <source>
        <dbReference type="EMBL" id="PIL25994.1"/>
    </source>
</evidence>
<comment type="caution">
    <text evidence="1">The sequence shown here is derived from an EMBL/GenBank/DDBJ whole genome shotgun (WGS) entry which is preliminary data.</text>
</comment>
<dbReference type="EMBL" id="AYKW01000045">
    <property type="protein sequence ID" value="PIL25994.1"/>
    <property type="molecule type" value="Genomic_DNA"/>
</dbReference>
<keyword evidence="2" id="KW-1185">Reference proteome</keyword>